<comment type="catalytic activity">
    <reaction evidence="1">
        <text>Endonucleolytic cleavage to 5'-phosphomonoester.</text>
        <dbReference type="EC" id="3.1.26.4"/>
    </reaction>
</comment>
<dbReference type="InterPro" id="IPR009027">
    <property type="entry name" value="Ribosomal_bL9/RNase_H1_N"/>
</dbReference>
<dbReference type="InterPro" id="IPR036397">
    <property type="entry name" value="RNaseH_sf"/>
</dbReference>
<dbReference type="InterPro" id="IPR050092">
    <property type="entry name" value="RNase_H"/>
</dbReference>
<dbReference type="Pfam" id="PF01693">
    <property type="entry name" value="Cauli_VI"/>
    <property type="match status" value="1"/>
</dbReference>
<evidence type="ECO:0000256" key="9">
    <source>
        <dbReference type="ARBA" id="ARBA00022842"/>
    </source>
</evidence>
<evidence type="ECO:0000256" key="6">
    <source>
        <dbReference type="ARBA" id="ARBA00022723"/>
    </source>
</evidence>
<gene>
    <name evidence="12" type="ORF">BDQ12DRAFT_624831</name>
</gene>
<dbReference type="EC" id="3.1.26.4" evidence="4"/>
<dbReference type="OrthoDB" id="245563at2759"/>
<keyword evidence="5" id="KW-0540">Nuclease</keyword>
<dbReference type="InterPro" id="IPR012337">
    <property type="entry name" value="RNaseH-like_sf"/>
</dbReference>
<evidence type="ECO:0000256" key="1">
    <source>
        <dbReference type="ARBA" id="ARBA00000077"/>
    </source>
</evidence>
<feature type="compositionally biased region" description="Polar residues" evidence="10">
    <location>
        <begin position="299"/>
        <end position="310"/>
    </location>
</feature>
<evidence type="ECO:0000256" key="7">
    <source>
        <dbReference type="ARBA" id="ARBA00022759"/>
    </source>
</evidence>
<dbReference type="Proteomes" id="UP000308652">
    <property type="component" value="Unassembled WGS sequence"/>
</dbReference>
<dbReference type="GO" id="GO:0003676">
    <property type="term" value="F:nucleic acid binding"/>
    <property type="evidence" value="ECO:0007669"/>
    <property type="project" value="InterPro"/>
</dbReference>
<feature type="compositionally biased region" description="Polar residues" evidence="10">
    <location>
        <begin position="317"/>
        <end position="335"/>
    </location>
</feature>
<dbReference type="InterPro" id="IPR037056">
    <property type="entry name" value="RNase_H1_N_sf"/>
</dbReference>
<dbReference type="InterPro" id="IPR011320">
    <property type="entry name" value="RNase_H1_N"/>
</dbReference>
<comment type="similarity">
    <text evidence="3">Belongs to the RNase H family.</text>
</comment>
<evidence type="ECO:0000256" key="4">
    <source>
        <dbReference type="ARBA" id="ARBA00012180"/>
    </source>
</evidence>
<dbReference type="GO" id="GO:0043137">
    <property type="term" value="P:DNA replication, removal of RNA primer"/>
    <property type="evidence" value="ECO:0007669"/>
    <property type="project" value="TreeGrafter"/>
</dbReference>
<keyword evidence="6" id="KW-0479">Metal-binding</keyword>
<keyword evidence="7" id="KW-0255">Endonuclease</keyword>
<evidence type="ECO:0000256" key="8">
    <source>
        <dbReference type="ARBA" id="ARBA00022801"/>
    </source>
</evidence>
<evidence type="ECO:0000256" key="10">
    <source>
        <dbReference type="SAM" id="MobiDB-lite"/>
    </source>
</evidence>
<dbReference type="Pfam" id="PF00075">
    <property type="entry name" value="RNase_H"/>
    <property type="match status" value="1"/>
</dbReference>
<feature type="compositionally biased region" description="Low complexity" evidence="10">
    <location>
        <begin position="336"/>
        <end position="345"/>
    </location>
</feature>
<dbReference type="FunFam" id="3.40.970.10:FF:000001">
    <property type="entry name" value="Ribonuclease H1"/>
    <property type="match status" value="1"/>
</dbReference>
<dbReference type="InterPro" id="IPR002156">
    <property type="entry name" value="RNaseH_domain"/>
</dbReference>
<dbReference type="PROSITE" id="PS50879">
    <property type="entry name" value="RNASE_H_1"/>
    <property type="match status" value="1"/>
</dbReference>
<dbReference type="PANTHER" id="PTHR10642">
    <property type="entry name" value="RIBONUCLEASE H1"/>
    <property type="match status" value="1"/>
</dbReference>
<dbReference type="GO" id="GO:0046872">
    <property type="term" value="F:metal ion binding"/>
    <property type="evidence" value="ECO:0007669"/>
    <property type="project" value="UniProtKB-KW"/>
</dbReference>
<dbReference type="Gene3D" id="3.40.970.10">
    <property type="entry name" value="Ribonuclease H1, N-terminal domain"/>
    <property type="match status" value="1"/>
</dbReference>
<keyword evidence="8" id="KW-0378">Hydrolase</keyword>
<dbReference type="GO" id="GO:0004523">
    <property type="term" value="F:RNA-DNA hybrid ribonuclease activity"/>
    <property type="evidence" value="ECO:0007669"/>
    <property type="project" value="UniProtKB-EC"/>
</dbReference>
<keyword evidence="13" id="KW-1185">Reference proteome</keyword>
<accession>A0A5C3MBI4</accession>
<keyword evidence="9" id="KW-0460">Magnesium</keyword>
<comment type="cofactor">
    <cofactor evidence="2">
        <name>Mg(2+)</name>
        <dbReference type="ChEBI" id="CHEBI:18420"/>
    </cofactor>
</comment>
<evidence type="ECO:0000313" key="13">
    <source>
        <dbReference type="Proteomes" id="UP000308652"/>
    </source>
</evidence>
<evidence type="ECO:0000256" key="3">
    <source>
        <dbReference type="ARBA" id="ARBA00005300"/>
    </source>
</evidence>
<evidence type="ECO:0000256" key="2">
    <source>
        <dbReference type="ARBA" id="ARBA00001946"/>
    </source>
</evidence>
<evidence type="ECO:0000256" key="5">
    <source>
        <dbReference type="ARBA" id="ARBA00022722"/>
    </source>
</evidence>
<evidence type="ECO:0000313" key="12">
    <source>
        <dbReference type="EMBL" id="TFK41995.1"/>
    </source>
</evidence>
<dbReference type="CDD" id="cd09280">
    <property type="entry name" value="RNase_HI_eukaryote_like"/>
    <property type="match status" value="1"/>
</dbReference>
<dbReference type="SUPFAM" id="SSF53098">
    <property type="entry name" value="Ribonuclease H-like"/>
    <property type="match status" value="1"/>
</dbReference>
<dbReference type="STRING" id="68775.A0A5C3MBI4"/>
<protein>
    <recommendedName>
        <fullName evidence="4">ribonuclease H</fullName>
        <ecNumber evidence="4">3.1.26.4</ecNumber>
    </recommendedName>
</protein>
<feature type="region of interest" description="Disordered" evidence="10">
    <location>
        <begin position="287"/>
        <end position="345"/>
    </location>
</feature>
<evidence type="ECO:0000259" key="11">
    <source>
        <dbReference type="PROSITE" id="PS50879"/>
    </source>
</evidence>
<dbReference type="Gene3D" id="3.30.420.10">
    <property type="entry name" value="Ribonuclease H-like superfamily/Ribonuclease H"/>
    <property type="match status" value="1"/>
</dbReference>
<dbReference type="EMBL" id="ML213593">
    <property type="protein sequence ID" value="TFK41995.1"/>
    <property type="molecule type" value="Genomic_DNA"/>
</dbReference>
<organism evidence="12 13">
    <name type="scientific">Crucibulum laeve</name>
    <dbReference type="NCBI Taxonomy" id="68775"/>
    <lineage>
        <taxon>Eukaryota</taxon>
        <taxon>Fungi</taxon>
        <taxon>Dikarya</taxon>
        <taxon>Basidiomycota</taxon>
        <taxon>Agaricomycotina</taxon>
        <taxon>Agaricomycetes</taxon>
        <taxon>Agaricomycetidae</taxon>
        <taxon>Agaricales</taxon>
        <taxon>Agaricineae</taxon>
        <taxon>Nidulariaceae</taxon>
        <taxon>Crucibulum</taxon>
    </lineage>
</organism>
<reference evidence="12 13" key="1">
    <citation type="journal article" date="2019" name="Nat. Ecol. Evol.">
        <title>Megaphylogeny resolves global patterns of mushroom evolution.</title>
        <authorList>
            <person name="Varga T."/>
            <person name="Krizsan K."/>
            <person name="Foldi C."/>
            <person name="Dima B."/>
            <person name="Sanchez-Garcia M."/>
            <person name="Sanchez-Ramirez S."/>
            <person name="Szollosi G.J."/>
            <person name="Szarkandi J.G."/>
            <person name="Papp V."/>
            <person name="Albert L."/>
            <person name="Andreopoulos W."/>
            <person name="Angelini C."/>
            <person name="Antonin V."/>
            <person name="Barry K.W."/>
            <person name="Bougher N.L."/>
            <person name="Buchanan P."/>
            <person name="Buyck B."/>
            <person name="Bense V."/>
            <person name="Catcheside P."/>
            <person name="Chovatia M."/>
            <person name="Cooper J."/>
            <person name="Damon W."/>
            <person name="Desjardin D."/>
            <person name="Finy P."/>
            <person name="Geml J."/>
            <person name="Haridas S."/>
            <person name="Hughes K."/>
            <person name="Justo A."/>
            <person name="Karasinski D."/>
            <person name="Kautmanova I."/>
            <person name="Kiss B."/>
            <person name="Kocsube S."/>
            <person name="Kotiranta H."/>
            <person name="LaButti K.M."/>
            <person name="Lechner B.E."/>
            <person name="Liimatainen K."/>
            <person name="Lipzen A."/>
            <person name="Lukacs Z."/>
            <person name="Mihaltcheva S."/>
            <person name="Morgado L.N."/>
            <person name="Niskanen T."/>
            <person name="Noordeloos M.E."/>
            <person name="Ohm R.A."/>
            <person name="Ortiz-Santana B."/>
            <person name="Ovrebo C."/>
            <person name="Racz N."/>
            <person name="Riley R."/>
            <person name="Savchenko A."/>
            <person name="Shiryaev A."/>
            <person name="Soop K."/>
            <person name="Spirin V."/>
            <person name="Szebenyi C."/>
            <person name="Tomsovsky M."/>
            <person name="Tulloss R.E."/>
            <person name="Uehling J."/>
            <person name="Grigoriev I.V."/>
            <person name="Vagvolgyi C."/>
            <person name="Papp T."/>
            <person name="Martin F.M."/>
            <person name="Miettinen O."/>
            <person name="Hibbett D.S."/>
            <person name="Nagy L.G."/>
        </authorList>
    </citation>
    <scope>NUCLEOTIDE SEQUENCE [LARGE SCALE GENOMIC DNA]</scope>
    <source>
        <strain evidence="12 13">CBS 166.37</strain>
    </source>
</reference>
<sequence length="461" mass="49568">MVKGNAASFYAVKVGRQTGIFRTWDDCQAQIKGYPNAKYKKFPNAAEAEQFLVGTATTSALATSSSSAEATTNAKGKKRAYDEDVDETGWDVVYSDGACKGNGKVGSMAGIGVWWGPSDARNIAERCPGDQTNNRAELIAIVRVLETTPHSKKKLLIKTDSKYSRDCVGGWLRKWTSNGFLNTQGEPVKNAAVIRYLSALLDARALNGQIIRIQYVKGHAGIVGNEGADDEANKGARLPPVPERDWETLEKNLREQEAKLDRDVEPAPLQVQDLEAGEEVESIELPTKIRRIHLPPTESLKSSTPSNDANSAIPGTPSHSTTTAQSLSVPTRSYHSTVPSSSLTPSTSLIKPLSVIQASKIPLSAPMLLAPSSPVSPAKPLAQYATASIQTTLPKALEAAGQRVRGEEIGPITRLKRTANCPLKVLAAVPLLIEVSIEDVNVDDYADCILDNDDLASELND</sequence>
<dbReference type="SUPFAM" id="SSF55658">
    <property type="entry name" value="L9 N-domain-like"/>
    <property type="match status" value="1"/>
</dbReference>
<feature type="domain" description="RNase H type-1" evidence="11">
    <location>
        <begin position="87"/>
        <end position="237"/>
    </location>
</feature>
<dbReference type="AlphaFoldDB" id="A0A5C3MBI4"/>
<dbReference type="PANTHER" id="PTHR10642:SF26">
    <property type="entry name" value="RIBONUCLEASE H1"/>
    <property type="match status" value="1"/>
</dbReference>
<name>A0A5C3MBI4_9AGAR</name>
<proteinExistence type="inferred from homology"/>